<dbReference type="UniPathway" id="UPA00629">
    <property type="reaction ID" value="UER00684"/>
</dbReference>
<dbReference type="EMBL" id="CP010904">
    <property type="protein sequence ID" value="AKJ64668.1"/>
    <property type="molecule type" value="Genomic_DNA"/>
</dbReference>
<dbReference type="GO" id="GO:0006043">
    <property type="term" value="P:glucosamine catabolic process"/>
    <property type="evidence" value="ECO:0007669"/>
    <property type="project" value="TreeGrafter"/>
</dbReference>
<comment type="caution">
    <text evidence="4">Lacks conserved residue(s) required for the propagation of feature annotation.</text>
</comment>
<accession>A0A0G3EEB7</accession>
<comment type="catalytic activity">
    <reaction evidence="1 4">
        <text>alpha-D-glucosamine 6-phosphate + H2O = beta-D-fructose 6-phosphate + NH4(+)</text>
        <dbReference type="Rhea" id="RHEA:12172"/>
        <dbReference type="ChEBI" id="CHEBI:15377"/>
        <dbReference type="ChEBI" id="CHEBI:28938"/>
        <dbReference type="ChEBI" id="CHEBI:57634"/>
        <dbReference type="ChEBI" id="CHEBI:75989"/>
        <dbReference type="EC" id="3.5.99.6"/>
    </reaction>
</comment>
<feature type="active site" description="Proton acceptor; for enolization step" evidence="4">
    <location>
        <position position="67"/>
    </location>
</feature>
<dbReference type="GO" id="GO:0005737">
    <property type="term" value="C:cytoplasm"/>
    <property type="evidence" value="ECO:0007669"/>
    <property type="project" value="TreeGrafter"/>
</dbReference>
<organism evidence="6 7">
    <name type="scientific">Kiritimatiella glycovorans</name>
    <dbReference type="NCBI Taxonomy" id="1307763"/>
    <lineage>
        <taxon>Bacteria</taxon>
        <taxon>Pseudomonadati</taxon>
        <taxon>Kiritimatiellota</taxon>
        <taxon>Kiritimatiellia</taxon>
        <taxon>Kiritimatiellales</taxon>
        <taxon>Kiritimatiellaceae</taxon>
        <taxon>Kiritimatiella</taxon>
    </lineage>
</organism>
<comment type="pathway">
    <text evidence="4">Amino-sugar metabolism; N-acetylneuraminate degradation; D-fructose 6-phosphate from N-acetylneuraminate: step 5/5.</text>
</comment>
<evidence type="ECO:0000256" key="3">
    <source>
        <dbReference type="ARBA" id="ARBA00023277"/>
    </source>
</evidence>
<feature type="site" description="Part of the allosteric site" evidence="4">
    <location>
        <position position="156"/>
    </location>
</feature>
<reference evidence="6 7" key="2">
    <citation type="journal article" date="2016" name="ISME J.">
        <title>Characterization of the first cultured representative of Verrucomicrobia subdivision 5 indicates the proposal of a novel phylum.</title>
        <authorList>
            <person name="Spring S."/>
            <person name="Bunk B."/>
            <person name="Sproer C."/>
            <person name="Schumann P."/>
            <person name="Rohde M."/>
            <person name="Tindall B.J."/>
            <person name="Klenk H.P."/>
        </authorList>
    </citation>
    <scope>NUCLEOTIDE SEQUENCE [LARGE SCALE GENOMIC DNA]</scope>
    <source>
        <strain evidence="6 7">L21-Fru-AB</strain>
    </source>
</reference>
<dbReference type="RefSeq" id="WP_052881975.1">
    <property type="nucleotide sequence ID" value="NZ_CP010904.1"/>
</dbReference>
<dbReference type="PATRIC" id="fig|1609981.3.peg.1476"/>
<dbReference type="Proteomes" id="UP000035268">
    <property type="component" value="Chromosome"/>
</dbReference>
<protein>
    <recommendedName>
        <fullName evidence="4">Glucosamine-6-phosphate deaminase</fullName>
        <ecNumber evidence="4">3.5.99.6</ecNumber>
    </recommendedName>
    <alternativeName>
        <fullName evidence="4">GlcN6P deaminase</fullName>
        <shortName evidence="4">GNPDA</shortName>
    </alternativeName>
    <alternativeName>
        <fullName evidence="4">Glucosamine-6-phosphate isomerase</fullName>
    </alternativeName>
</protein>
<dbReference type="InterPro" id="IPR006148">
    <property type="entry name" value="Glc/Gal-6P_isomerase"/>
</dbReference>
<name>A0A0G3EEB7_9BACT</name>
<evidence type="ECO:0000256" key="1">
    <source>
        <dbReference type="ARBA" id="ARBA00000644"/>
    </source>
</evidence>
<dbReference type="GO" id="GO:0004342">
    <property type="term" value="F:glucosamine-6-phosphate deaminase activity"/>
    <property type="evidence" value="ECO:0007669"/>
    <property type="project" value="UniProtKB-UniRule"/>
</dbReference>
<feature type="active site" description="Proton acceptor; for ring-opening step" evidence="4">
    <location>
        <position position="138"/>
    </location>
</feature>
<keyword evidence="2 4" id="KW-0378">Hydrolase</keyword>
<dbReference type="KEGG" id="vbl:L21SP4_01421"/>
<feature type="site" description="Part of the allosteric site" evidence="4">
    <location>
        <position position="155"/>
    </location>
</feature>
<dbReference type="GO" id="GO:0006046">
    <property type="term" value="P:N-acetylglucosamine catabolic process"/>
    <property type="evidence" value="ECO:0007669"/>
    <property type="project" value="UniProtKB-UniRule"/>
</dbReference>
<keyword evidence="3 4" id="KW-0119">Carbohydrate metabolism</keyword>
<gene>
    <name evidence="4 6" type="primary">nagB</name>
    <name evidence="6" type="ORF">L21SP4_01421</name>
</gene>
<feature type="active site" description="For ring-opening step" evidence="4">
    <location>
        <position position="143"/>
    </location>
</feature>
<keyword evidence="7" id="KW-1185">Reference proteome</keyword>
<feature type="domain" description="Glucosamine/galactosamine-6-phosphate isomerase" evidence="5">
    <location>
        <begin position="17"/>
        <end position="224"/>
    </location>
</feature>
<dbReference type="STRING" id="1307763.L21SP4_01421"/>
<dbReference type="InterPro" id="IPR004547">
    <property type="entry name" value="Glucosamine6P_isomerase"/>
</dbReference>
<evidence type="ECO:0000256" key="2">
    <source>
        <dbReference type="ARBA" id="ARBA00022801"/>
    </source>
</evidence>
<dbReference type="Pfam" id="PF01182">
    <property type="entry name" value="Glucosamine_iso"/>
    <property type="match status" value="1"/>
</dbReference>
<keyword evidence="4" id="KW-0021">Allosteric enzyme</keyword>
<evidence type="ECO:0000313" key="7">
    <source>
        <dbReference type="Proteomes" id="UP000035268"/>
    </source>
</evidence>
<dbReference type="HAMAP" id="MF_01241">
    <property type="entry name" value="GlcN6P_deamin"/>
    <property type="match status" value="1"/>
</dbReference>
<evidence type="ECO:0000259" key="5">
    <source>
        <dbReference type="Pfam" id="PF01182"/>
    </source>
</evidence>
<dbReference type="GO" id="GO:0042802">
    <property type="term" value="F:identical protein binding"/>
    <property type="evidence" value="ECO:0007669"/>
    <property type="project" value="TreeGrafter"/>
</dbReference>
<feature type="site" description="Part of the allosteric site" evidence="4">
    <location>
        <position position="146"/>
    </location>
</feature>
<dbReference type="InterPro" id="IPR037171">
    <property type="entry name" value="NagB/RpiA_transferase-like"/>
</dbReference>
<comment type="function">
    <text evidence="4">Catalyzes the reversible isomerization-deamination of glucosamine 6-phosphate (GlcN6P) to form fructose 6-phosphate (Fru6P) and ammonium ion.</text>
</comment>
<dbReference type="PANTHER" id="PTHR11280">
    <property type="entry name" value="GLUCOSAMINE-6-PHOSPHATE ISOMERASE"/>
    <property type="match status" value="1"/>
</dbReference>
<dbReference type="GO" id="GO:0019262">
    <property type="term" value="P:N-acetylneuraminate catabolic process"/>
    <property type="evidence" value="ECO:0007669"/>
    <property type="project" value="UniProtKB-UniRule"/>
</dbReference>
<dbReference type="NCBIfam" id="TIGR00502">
    <property type="entry name" value="nagB"/>
    <property type="match status" value="1"/>
</dbReference>
<dbReference type="PANTHER" id="PTHR11280:SF5">
    <property type="entry name" value="GLUCOSAMINE-6-PHOSPHATE ISOMERASE"/>
    <property type="match status" value="1"/>
</dbReference>
<dbReference type="Gene3D" id="3.40.50.1360">
    <property type="match status" value="1"/>
</dbReference>
<comment type="similarity">
    <text evidence="4">Belongs to the glucosamine/galactosamine-6-phosphate isomerase family. NagB subfamily.</text>
</comment>
<evidence type="ECO:0000313" key="6">
    <source>
        <dbReference type="EMBL" id="AKJ64668.1"/>
    </source>
</evidence>
<dbReference type="OrthoDB" id="9791139at2"/>
<dbReference type="EC" id="3.5.99.6" evidence="4"/>
<sequence>MEIIIQSGKEEASLVAARLVARRLREKPDLVLGLATGDTPRAVYRELIRMHREEGLDFGAATSFNLDEYLGLAPDHPQSYHAFMRRNLLDHINIPPERTYIPDGRTTDVPAHCAAYEESLRAAGGIDLQILGIGGGGHIGFNEPGSSLASRTRIKTLTGETIADNARFFDEAAEVPHHVLTMGIGTILDSRECVLLAFGEHKAAAVAHAVEGPVSASCPASALQLHPHVKVFLDEGAAKKLERREYYRWVYARKPAWQGFE</sequence>
<feature type="site" description="Part of the allosteric site" evidence="4">
    <location>
        <position position="153"/>
    </location>
</feature>
<dbReference type="NCBIfam" id="NF001684">
    <property type="entry name" value="PRK00443.1-4"/>
    <property type="match status" value="1"/>
</dbReference>
<comment type="activity regulation">
    <text evidence="4">Allosterically activated by N-acetylglucosamine 6-phosphate (GlcNAc6P).</text>
</comment>
<dbReference type="CDD" id="cd01399">
    <property type="entry name" value="GlcN6P_deaminase"/>
    <property type="match status" value="1"/>
</dbReference>
<dbReference type="AlphaFoldDB" id="A0A0G3EEB7"/>
<proteinExistence type="inferred from homology"/>
<reference evidence="7" key="1">
    <citation type="submission" date="2015-02" db="EMBL/GenBank/DDBJ databases">
        <title>Description and complete genome sequence of the first cultured representative of the subdivision 5 of the Verrucomicrobia phylum.</title>
        <authorList>
            <person name="Spring S."/>
            <person name="Bunk B."/>
            <person name="Sproer C."/>
            <person name="Klenk H.-P."/>
        </authorList>
    </citation>
    <scope>NUCLEOTIDE SEQUENCE [LARGE SCALE GENOMIC DNA]</scope>
    <source>
        <strain evidence="7">L21-Fru-AB</strain>
    </source>
</reference>
<dbReference type="GO" id="GO:0005975">
    <property type="term" value="P:carbohydrate metabolic process"/>
    <property type="evidence" value="ECO:0007669"/>
    <property type="project" value="InterPro"/>
</dbReference>
<dbReference type="SUPFAM" id="SSF100950">
    <property type="entry name" value="NagB/RpiA/CoA transferase-like"/>
    <property type="match status" value="1"/>
</dbReference>
<evidence type="ECO:0000256" key="4">
    <source>
        <dbReference type="HAMAP-Rule" id="MF_01241"/>
    </source>
</evidence>
<dbReference type="FunFam" id="3.40.50.1360:FF:000003">
    <property type="entry name" value="Glucosamine-6-phosphate deaminase"/>
    <property type="match status" value="1"/>
</dbReference>